<evidence type="ECO:0000256" key="3">
    <source>
        <dbReference type="ARBA" id="ARBA00022771"/>
    </source>
</evidence>
<dbReference type="SUPFAM" id="SSF57667">
    <property type="entry name" value="beta-beta-alpha zinc fingers"/>
    <property type="match status" value="1"/>
</dbReference>
<dbReference type="PANTHER" id="PTHR45801">
    <property type="entry name" value="OS07G0101800 PROTEIN"/>
    <property type="match status" value="1"/>
</dbReference>
<dbReference type="PANTHER" id="PTHR45801:SF110">
    <property type="entry name" value="TRANSCRIPTIONAL REGULATOR SUPERMAN"/>
    <property type="match status" value="1"/>
</dbReference>
<dbReference type="PROSITE" id="PS00028">
    <property type="entry name" value="ZINC_FINGER_C2H2_1"/>
    <property type="match status" value="1"/>
</dbReference>
<keyword evidence="3 8" id="KW-0863">Zinc-finger</keyword>
<accession>A0AAQ3JYT6</accession>
<evidence type="ECO:0000256" key="4">
    <source>
        <dbReference type="ARBA" id="ARBA00022833"/>
    </source>
</evidence>
<sequence length="296" mass="33441">MEKLLMDFFIHEYSRDDDRHRITIETLGKERGRSVARKTSQVEDIIMGLPILIDGRIELRQMSKYMIQLGEMKELITNEIKYIVQNIFKIATILPGLADGCGGLHQVGPNQEIISMEGCGRIISRDISIEEGKKPCKRGFLWPPRSYFCSFCKREFNSAQALGGHMNVHRRERARLRRLSFSPLPPLDLNPIPNPNLGFKSNLPCTPILTTMPPPSDPFATRISPAAKSTVVCDLSFLQLKGDGLKTMNTVEAIAMEESRSKELQMGREVVRLELGIGLSGDRKEELDLELRLGYI</sequence>
<dbReference type="Proteomes" id="UP001327560">
    <property type="component" value="Chromosome 2"/>
</dbReference>
<proteinExistence type="predicted"/>
<keyword evidence="5" id="KW-0805">Transcription regulation</keyword>
<dbReference type="PROSITE" id="PS50157">
    <property type="entry name" value="ZINC_FINGER_C2H2_2"/>
    <property type="match status" value="1"/>
</dbReference>
<comment type="subcellular location">
    <subcellularLocation>
        <location evidence="1">Nucleus</location>
    </subcellularLocation>
</comment>
<evidence type="ECO:0000259" key="9">
    <source>
        <dbReference type="PROSITE" id="PS50157"/>
    </source>
</evidence>
<evidence type="ECO:0000313" key="11">
    <source>
        <dbReference type="Proteomes" id="UP001327560"/>
    </source>
</evidence>
<dbReference type="AlphaFoldDB" id="A0AAQ3JYT6"/>
<keyword evidence="4" id="KW-0862">Zinc</keyword>
<dbReference type="InterPro" id="IPR036236">
    <property type="entry name" value="Znf_C2H2_sf"/>
</dbReference>
<keyword evidence="11" id="KW-1185">Reference proteome</keyword>
<evidence type="ECO:0000256" key="7">
    <source>
        <dbReference type="ARBA" id="ARBA00023242"/>
    </source>
</evidence>
<dbReference type="Gene3D" id="3.30.160.60">
    <property type="entry name" value="Classic Zinc Finger"/>
    <property type="match status" value="1"/>
</dbReference>
<gene>
    <name evidence="10" type="ORF">Cni_G07475</name>
</gene>
<reference evidence="10 11" key="1">
    <citation type="submission" date="2023-10" db="EMBL/GenBank/DDBJ databases">
        <title>Chromosome-scale genome assembly provides insights into flower coloration mechanisms of Canna indica.</title>
        <authorList>
            <person name="Li C."/>
        </authorList>
    </citation>
    <scope>NUCLEOTIDE SEQUENCE [LARGE SCALE GENOMIC DNA]</scope>
    <source>
        <tissue evidence="10">Flower</tissue>
    </source>
</reference>
<evidence type="ECO:0000313" key="10">
    <source>
        <dbReference type="EMBL" id="WOK98763.1"/>
    </source>
</evidence>
<evidence type="ECO:0000256" key="5">
    <source>
        <dbReference type="ARBA" id="ARBA00023015"/>
    </source>
</evidence>
<dbReference type="GO" id="GO:0008270">
    <property type="term" value="F:zinc ion binding"/>
    <property type="evidence" value="ECO:0007669"/>
    <property type="project" value="UniProtKB-KW"/>
</dbReference>
<evidence type="ECO:0000256" key="1">
    <source>
        <dbReference type="ARBA" id="ARBA00004123"/>
    </source>
</evidence>
<keyword evidence="7" id="KW-0539">Nucleus</keyword>
<dbReference type="InterPro" id="IPR013087">
    <property type="entry name" value="Znf_C2H2_type"/>
</dbReference>
<dbReference type="Pfam" id="PF13912">
    <property type="entry name" value="zf-C2H2_6"/>
    <property type="match status" value="1"/>
</dbReference>
<dbReference type="GO" id="GO:0005634">
    <property type="term" value="C:nucleus"/>
    <property type="evidence" value="ECO:0007669"/>
    <property type="project" value="UniProtKB-SubCell"/>
</dbReference>
<evidence type="ECO:0000256" key="2">
    <source>
        <dbReference type="ARBA" id="ARBA00022723"/>
    </source>
</evidence>
<protein>
    <submittedName>
        <fullName evidence="10">Transcriptional regulator SUPERMAN-like</fullName>
    </submittedName>
</protein>
<feature type="domain" description="C2H2-type" evidence="9">
    <location>
        <begin position="147"/>
        <end position="174"/>
    </location>
</feature>
<dbReference type="InterPro" id="IPR052426">
    <property type="entry name" value="Plant_dev_regulator"/>
</dbReference>
<keyword evidence="6" id="KW-0804">Transcription</keyword>
<evidence type="ECO:0000256" key="6">
    <source>
        <dbReference type="ARBA" id="ARBA00023163"/>
    </source>
</evidence>
<keyword evidence="2" id="KW-0479">Metal-binding</keyword>
<organism evidence="10 11">
    <name type="scientific">Canna indica</name>
    <name type="common">Indian-shot</name>
    <dbReference type="NCBI Taxonomy" id="4628"/>
    <lineage>
        <taxon>Eukaryota</taxon>
        <taxon>Viridiplantae</taxon>
        <taxon>Streptophyta</taxon>
        <taxon>Embryophyta</taxon>
        <taxon>Tracheophyta</taxon>
        <taxon>Spermatophyta</taxon>
        <taxon>Magnoliopsida</taxon>
        <taxon>Liliopsida</taxon>
        <taxon>Zingiberales</taxon>
        <taxon>Cannaceae</taxon>
        <taxon>Canna</taxon>
    </lineage>
</organism>
<dbReference type="EMBL" id="CP136891">
    <property type="protein sequence ID" value="WOK98763.1"/>
    <property type="molecule type" value="Genomic_DNA"/>
</dbReference>
<name>A0AAQ3JYT6_9LILI</name>
<evidence type="ECO:0000256" key="8">
    <source>
        <dbReference type="PROSITE-ProRule" id="PRU00042"/>
    </source>
</evidence>